<accession>A0A7J4J210</accession>
<dbReference type="CDD" id="cd18787">
    <property type="entry name" value="SF2_C_DEAD"/>
    <property type="match status" value="1"/>
</dbReference>
<feature type="compositionally biased region" description="Gly residues" evidence="6">
    <location>
        <begin position="540"/>
        <end position="549"/>
    </location>
</feature>
<feature type="domain" description="Helicase C-terminal" evidence="8">
    <location>
        <begin position="226"/>
        <end position="372"/>
    </location>
</feature>
<keyword evidence="3 10" id="KW-0347">Helicase</keyword>
<keyword evidence="4" id="KW-0067">ATP-binding</keyword>
<dbReference type="GO" id="GO:0003724">
    <property type="term" value="F:RNA helicase activity"/>
    <property type="evidence" value="ECO:0007669"/>
    <property type="project" value="InterPro"/>
</dbReference>
<proteinExistence type="predicted"/>
<dbReference type="InterPro" id="IPR001650">
    <property type="entry name" value="Helicase_C-like"/>
</dbReference>
<reference evidence="11" key="1">
    <citation type="journal article" date="2020" name="bioRxiv">
        <title>A rank-normalized archaeal taxonomy based on genome phylogeny resolves widespread incomplete and uneven classifications.</title>
        <authorList>
            <person name="Rinke C."/>
            <person name="Chuvochina M."/>
            <person name="Mussig A.J."/>
            <person name="Chaumeil P.-A."/>
            <person name="Waite D.W."/>
            <person name="Whitman W.B."/>
            <person name="Parks D.H."/>
            <person name="Hugenholtz P."/>
        </authorList>
    </citation>
    <scope>NUCLEOTIDE SEQUENCE [LARGE SCALE GENOMIC DNA]</scope>
</reference>
<dbReference type="PROSITE" id="PS51194">
    <property type="entry name" value="HELICASE_CTER"/>
    <property type="match status" value="1"/>
</dbReference>
<dbReference type="SMART" id="SM00490">
    <property type="entry name" value="HELICc"/>
    <property type="match status" value="1"/>
</dbReference>
<dbReference type="Gene3D" id="3.40.50.300">
    <property type="entry name" value="P-loop containing nucleotide triphosphate hydrolases"/>
    <property type="match status" value="2"/>
</dbReference>
<dbReference type="CDD" id="cd00268">
    <property type="entry name" value="DEADc"/>
    <property type="match status" value="1"/>
</dbReference>
<feature type="short sequence motif" description="Q motif" evidence="5">
    <location>
        <begin position="1"/>
        <end position="29"/>
    </location>
</feature>
<dbReference type="InterPro" id="IPR050079">
    <property type="entry name" value="DEAD_box_RNA_helicase"/>
</dbReference>
<evidence type="ECO:0000313" key="11">
    <source>
        <dbReference type="Proteomes" id="UP000565078"/>
    </source>
</evidence>
<gene>
    <name evidence="10" type="ORF">HA254_07640</name>
</gene>
<dbReference type="GO" id="GO:0140097">
    <property type="term" value="F:catalytic activity, acting on DNA"/>
    <property type="evidence" value="ECO:0007669"/>
    <property type="project" value="UniProtKB-ARBA"/>
</dbReference>
<dbReference type="GO" id="GO:0003676">
    <property type="term" value="F:nucleic acid binding"/>
    <property type="evidence" value="ECO:0007669"/>
    <property type="project" value="InterPro"/>
</dbReference>
<evidence type="ECO:0000313" key="10">
    <source>
        <dbReference type="EMBL" id="HIH10509.1"/>
    </source>
</evidence>
<dbReference type="InterPro" id="IPR014014">
    <property type="entry name" value="RNA_helicase_DEAD_Q_motif"/>
</dbReference>
<dbReference type="GO" id="GO:0005524">
    <property type="term" value="F:ATP binding"/>
    <property type="evidence" value="ECO:0007669"/>
    <property type="project" value="UniProtKB-KW"/>
</dbReference>
<keyword evidence="1" id="KW-0547">Nucleotide-binding</keyword>
<feature type="region of interest" description="Disordered" evidence="6">
    <location>
        <begin position="375"/>
        <end position="556"/>
    </location>
</feature>
<dbReference type="GO" id="GO:0016787">
    <property type="term" value="F:hydrolase activity"/>
    <property type="evidence" value="ECO:0007669"/>
    <property type="project" value="UniProtKB-KW"/>
</dbReference>
<evidence type="ECO:0000256" key="1">
    <source>
        <dbReference type="ARBA" id="ARBA00022741"/>
    </source>
</evidence>
<dbReference type="AlphaFoldDB" id="A0A7J4J210"/>
<feature type="domain" description="Helicase ATP-binding" evidence="7">
    <location>
        <begin position="32"/>
        <end position="200"/>
    </location>
</feature>
<evidence type="ECO:0000259" key="8">
    <source>
        <dbReference type="PROSITE" id="PS51194"/>
    </source>
</evidence>
<evidence type="ECO:0000256" key="4">
    <source>
        <dbReference type="ARBA" id="ARBA00022840"/>
    </source>
</evidence>
<feature type="compositionally biased region" description="Basic and acidic residues" evidence="6">
    <location>
        <begin position="376"/>
        <end position="397"/>
    </location>
</feature>
<dbReference type="Pfam" id="PF00270">
    <property type="entry name" value="DEAD"/>
    <property type="match status" value="1"/>
</dbReference>
<organism evidence="10 11">
    <name type="scientific">Candidatus Iainarchaeum sp</name>
    <dbReference type="NCBI Taxonomy" id="3101447"/>
    <lineage>
        <taxon>Archaea</taxon>
        <taxon>Candidatus Iainarchaeota</taxon>
        <taxon>Candidatus Iainarchaeia</taxon>
        <taxon>Candidatus Iainarchaeales</taxon>
        <taxon>Candidatus Iainarchaeaceae</taxon>
        <taxon>Candidatus Iainarchaeum</taxon>
    </lineage>
</organism>
<dbReference type="PROSITE" id="PS51195">
    <property type="entry name" value="Q_MOTIF"/>
    <property type="match status" value="1"/>
</dbReference>
<sequence length="556" mass="60537">MKFEEIGLREEFLRAVKELGFEELTPIQEKCLPLIREGKDVIGQSATGSGKTAAFGLPILEKISPGSGIQALILTPTRELCVQVADSLADFSKHTKTKITRVYGGVSINPQRDELRSADIVVGTPGRILDHMRSRTIKLDRVKFFVLDETDRMCDMGFYDDVESITRAVPKERQTLLFSATITRDVDRLVGRYLNSPLTIKTESYVDASLLEQVYYDVSVTEKFGVLVHLLKENSTGLSLIFCGTRREADVVAKNLRKLGLDAMAIHGGLTQSRRMHALDSLKKEHIDILVATDVAARGLDITGVNFVYNWDVPKTPEEYIHRIGRTARAGKEGKAITLLSPRDHLNFREVLRNSSLNIRNEQTPPAEQIAIQRHFGRDSEHSRGGRPDFQRRDHGKGYGQRGHRPGFGNYGRSEGGSHGRGTAHARPSGYGEPPARTGSAHEPSGNDNFSRDISAPSRGFRGRGFGGSQGRGGYRGGGRGGFGPRRPGGFGRPGGAGRPSRDGGSHGGYSRGGREGGHGGSDRADKGRGGSRGRKPGGSRFGGKGRGPGRFEGEE</sequence>
<dbReference type="PANTHER" id="PTHR47959">
    <property type="entry name" value="ATP-DEPENDENT RNA HELICASE RHLE-RELATED"/>
    <property type="match status" value="1"/>
</dbReference>
<feature type="compositionally biased region" description="Gly residues" evidence="6">
    <location>
        <begin position="463"/>
        <end position="498"/>
    </location>
</feature>
<dbReference type="PROSITE" id="PS51192">
    <property type="entry name" value="HELICASE_ATP_BIND_1"/>
    <property type="match status" value="1"/>
</dbReference>
<dbReference type="EMBL" id="DUGC01000118">
    <property type="protein sequence ID" value="HIH10509.1"/>
    <property type="molecule type" value="Genomic_DNA"/>
</dbReference>
<feature type="domain" description="DEAD-box RNA helicase Q" evidence="9">
    <location>
        <begin position="1"/>
        <end position="29"/>
    </location>
</feature>
<dbReference type="InterPro" id="IPR027417">
    <property type="entry name" value="P-loop_NTPase"/>
</dbReference>
<comment type="caution">
    <text evidence="10">The sequence shown here is derived from an EMBL/GenBank/DDBJ whole genome shotgun (WGS) entry which is preliminary data.</text>
</comment>
<dbReference type="InterPro" id="IPR044742">
    <property type="entry name" value="DEAD/DEAH_RhlB"/>
</dbReference>
<dbReference type="Proteomes" id="UP000565078">
    <property type="component" value="Unassembled WGS sequence"/>
</dbReference>
<dbReference type="InterPro" id="IPR011545">
    <property type="entry name" value="DEAD/DEAH_box_helicase_dom"/>
</dbReference>
<dbReference type="SUPFAM" id="SSF52540">
    <property type="entry name" value="P-loop containing nucleoside triphosphate hydrolases"/>
    <property type="match status" value="1"/>
</dbReference>
<evidence type="ECO:0000259" key="9">
    <source>
        <dbReference type="PROSITE" id="PS51195"/>
    </source>
</evidence>
<protein>
    <submittedName>
        <fullName evidence="10">DEAD/DEAH box helicase</fullName>
    </submittedName>
</protein>
<evidence type="ECO:0000256" key="6">
    <source>
        <dbReference type="SAM" id="MobiDB-lite"/>
    </source>
</evidence>
<dbReference type="InterPro" id="IPR014001">
    <property type="entry name" value="Helicase_ATP-bd"/>
</dbReference>
<evidence type="ECO:0000256" key="5">
    <source>
        <dbReference type="PROSITE-ProRule" id="PRU00552"/>
    </source>
</evidence>
<dbReference type="GO" id="GO:0005829">
    <property type="term" value="C:cytosol"/>
    <property type="evidence" value="ECO:0007669"/>
    <property type="project" value="TreeGrafter"/>
</dbReference>
<feature type="compositionally biased region" description="Basic and acidic residues" evidence="6">
    <location>
        <begin position="513"/>
        <end position="529"/>
    </location>
</feature>
<dbReference type="PANTHER" id="PTHR47959:SF1">
    <property type="entry name" value="ATP-DEPENDENT RNA HELICASE DBPA"/>
    <property type="match status" value="1"/>
</dbReference>
<dbReference type="SMART" id="SM00487">
    <property type="entry name" value="DEXDc"/>
    <property type="match status" value="1"/>
</dbReference>
<evidence type="ECO:0000256" key="3">
    <source>
        <dbReference type="ARBA" id="ARBA00022806"/>
    </source>
</evidence>
<evidence type="ECO:0000259" key="7">
    <source>
        <dbReference type="PROSITE" id="PS51192"/>
    </source>
</evidence>
<dbReference type="Pfam" id="PF00271">
    <property type="entry name" value="Helicase_C"/>
    <property type="match status" value="1"/>
</dbReference>
<evidence type="ECO:0000256" key="2">
    <source>
        <dbReference type="ARBA" id="ARBA00022801"/>
    </source>
</evidence>
<keyword evidence="2" id="KW-0378">Hydrolase</keyword>
<name>A0A7J4J210_9ARCH</name>